<proteinExistence type="predicted"/>
<name>A0ABD3IJB1_9MARC</name>
<reference evidence="2 3" key="1">
    <citation type="submission" date="2024-09" db="EMBL/GenBank/DDBJ databases">
        <title>Chromosome-scale assembly of Riccia sorocarpa.</title>
        <authorList>
            <person name="Paukszto L."/>
        </authorList>
    </citation>
    <scope>NUCLEOTIDE SEQUENCE [LARGE SCALE GENOMIC DNA]</scope>
    <source>
        <strain evidence="2">LP-2024</strain>
        <tissue evidence="2">Aerial parts of the thallus</tissue>
    </source>
</reference>
<feature type="compositionally biased region" description="Acidic residues" evidence="1">
    <location>
        <begin position="58"/>
        <end position="68"/>
    </location>
</feature>
<dbReference type="AlphaFoldDB" id="A0ABD3IJB1"/>
<dbReference type="EMBL" id="JBJQOH010000001">
    <property type="protein sequence ID" value="KAL3702505.1"/>
    <property type="molecule type" value="Genomic_DNA"/>
</dbReference>
<keyword evidence="3" id="KW-1185">Reference proteome</keyword>
<feature type="compositionally biased region" description="Basic and acidic residues" evidence="1">
    <location>
        <begin position="20"/>
        <end position="42"/>
    </location>
</feature>
<protein>
    <submittedName>
        <fullName evidence="2">Uncharacterized protein</fullName>
    </submittedName>
</protein>
<evidence type="ECO:0000313" key="2">
    <source>
        <dbReference type="EMBL" id="KAL3702505.1"/>
    </source>
</evidence>
<evidence type="ECO:0000256" key="1">
    <source>
        <dbReference type="SAM" id="MobiDB-lite"/>
    </source>
</evidence>
<accession>A0ABD3IJB1</accession>
<gene>
    <name evidence="2" type="ORF">R1sor_020527</name>
</gene>
<organism evidence="2 3">
    <name type="scientific">Riccia sorocarpa</name>
    <dbReference type="NCBI Taxonomy" id="122646"/>
    <lineage>
        <taxon>Eukaryota</taxon>
        <taxon>Viridiplantae</taxon>
        <taxon>Streptophyta</taxon>
        <taxon>Embryophyta</taxon>
        <taxon>Marchantiophyta</taxon>
        <taxon>Marchantiopsida</taxon>
        <taxon>Marchantiidae</taxon>
        <taxon>Marchantiales</taxon>
        <taxon>Ricciaceae</taxon>
        <taxon>Riccia</taxon>
    </lineage>
</organism>
<sequence length="118" mass="13862">MSTLRDTDSQNGGSDEEPKEPELKDPELKEPELKEPELKEPEHEDPEQEDLDPRNPEDEGPETNEPETNEVIQEEAGHARKKTRKNEREKKKMTVRSLESFLNRFLFFVYGENIIIRE</sequence>
<evidence type="ECO:0000313" key="3">
    <source>
        <dbReference type="Proteomes" id="UP001633002"/>
    </source>
</evidence>
<dbReference type="Proteomes" id="UP001633002">
    <property type="component" value="Unassembled WGS sequence"/>
</dbReference>
<comment type="caution">
    <text evidence="2">The sequence shown here is derived from an EMBL/GenBank/DDBJ whole genome shotgun (WGS) entry which is preliminary data.</text>
</comment>
<feature type="region of interest" description="Disordered" evidence="1">
    <location>
        <begin position="1"/>
        <end position="94"/>
    </location>
</feature>